<reference evidence="1 2" key="1">
    <citation type="journal article" date="2023" name="Nucleic Acids Res.">
        <title>The hologenome of Daphnia magna reveals possible DNA methylation and microbiome-mediated evolution of the host genome.</title>
        <authorList>
            <person name="Chaturvedi A."/>
            <person name="Li X."/>
            <person name="Dhandapani V."/>
            <person name="Marshall H."/>
            <person name="Kissane S."/>
            <person name="Cuenca-Cambronero M."/>
            <person name="Asole G."/>
            <person name="Calvet F."/>
            <person name="Ruiz-Romero M."/>
            <person name="Marangio P."/>
            <person name="Guigo R."/>
            <person name="Rago D."/>
            <person name="Mirbahai L."/>
            <person name="Eastwood N."/>
            <person name="Colbourne J.K."/>
            <person name="Zhou J."/>
            <person name="Mallon E."/>
            <person name="Orsini L."/>
        </authorList>
    </citation>
    <scope>NUCLEOTIDE SEQUENCE [LARGE SCALE GENOMIC DNA]</scope>
    <source>
        <strain evidence="1">LRV0_1</strain>
    </source>
</reference>
<evidence type="ECO:0000313" key="1">
    <source>
        <dbReference type="EMBL" id="KAK4018964.1"/>
    </source>
</evidence>
<comment type="caution">
    <text evidence="1">The sequence shown here is derived from an EMBL/GenBank/DDBJ whole genome shotgun (WGS) entry which is preliminary data.</text>
</comment>
<dbReference type="Proteomes" id="UP001234178">
    <property type="component" value="Unassembled WGS sequence"/>
</dbReference>
<sequence length="185" mass="20245">MAVATPVFYYSGPIGRVIEPWLVHYGIPPLQKKGIPCASHMAVFAPTLALPLPGLLGIRQSQYPFLLTAITSNSSSKLTRNGNGRQHILLLGKGDGDHGENDAEAKEPRSQATTEFSITDKTNCCHQHAQLLSLVLEAHIDKRSWSVVPVLHCSDGPGFSLMMVQIMCDINYLCGYRWASLEMAV</sequence>
<name>A0ABR0A1D3_9CRUS</name>
<keyword evidence="2" id="KW-1185">Reference proteome</keyword>
<accession>A0ABR0A1D3</accession>
<proteinExistence type="predicted"/>
<gene>
    <name evidence="1" type="ORF">OUZ56_000999</name>
</gene>
<dbReference type="EMBL" id="JAOYFB010000036">
    <property type="protein sequence ID" value="KAK4018964.1"/>
    <property type="molecule type" value="Genomic_DNA"/>
</dbReference>
<protein>
    <submittedName>
        <fullName evidence="1">Uncharacterized protein</fullName>
    </submittedName>
</protein>
<evidence type="ECO:0000313" key="2">
    <source>
        <dbReference type="Proteomes" id="UP001234178"/>
    </source>
</evidence>
<organism evidence="1 2">
    <name type="scientific">Daphnia magna</name>
    <dbReference type="NCBI Taxonomy" id="35525"/>
    <lineage>
        <taxon>Eukaryota</taxon>
        <taxon>Metazoa</taxon>
        <taxon>Ecdysozoa</taxon>
        <taxon>Arthropoda</taxon>
        <taxon>Crustacea</taxon>
        <taxon>Branchiopoda</taxon>
        <taxon>Diplostraca</taxon>
        <taxon>Cladocera</taxon>
        <taxon>Anomopoda</taxon>
        <taxon>Daphniidae</taxon>
        <taxon>Daphnia</taxon>
    </lineage>
</organism>